<evidence type="ECO:0000256" key="11">
    <source>
        <dbReference type="SAM" id="MobiDB-lite"/>
    </source>
</evidence>
<dbReference type="PANTHER" id="PTHR11139:SF9">
    <property type="entry name" value="SERINE_THREONINE-PROTEIN KINASE MTOR"/>
    <property type="match status" value="1"/>
</dbReference>
<comment type="catalytic activity">
    <reaction evidence="8">
        <text>L-seryl-[protein] + ATP = O-phospho-L-seryl-[protein] + ADP + H(+)</text>
        <dbReference type="Rhea" id="RHEA:17989"/>
        <dbReference type="Rhea" id="RHEA-COMP:9863"/>
        <dbReference type="Rhea" id="RHEA-COMP:11604"/>
        <dbReference type="ChEBI" id="CHEBI:15378"/>
        <dbReference type="ChEBI" id="CHEBI:29999"/>
        <dbReference type="ChEBI" id="CHEBI:30616"/>
        <dbReference type="ChEBI" id="CHEBI:83421"/>
        <dbReference type="ChEBI" id="CHEBI:456216"/>
        <dbReference type="EC" id="2.7.11.1"/>
    </reaction>
</comment>
<feature type="coiled-coil region" evidence="10">
    <location>
        <begin position="1959"/>
        <end position="1986"/>
    </location>
</feature>
<dbReference type="InterPro" id="IPR009076">
    <property type="entry name" value="FRB_dom"/>
</dbReference>
<dbReference type="PROSITE" id="PS51189">
    <property type="entry name" value="FAT"/>
    <property type="match status" value="1"/>
</dbReference>
<comment type="caution">
    <text evidence="15">The sequence shown here is derived from an EMBL/GenBank/DDBJ whole genome shotgun (WGS) entry which is preliminary data.</text>
</comment>
<evidence type="ECO:0000256" key="6">
    <source>
        <dbReference type="ARBA" id="ARBA00022840"/>
    </source>
</evidence>
<keyword evidence="5 9" id="KW-0418">Kinase</keyword>
<dbReference type="Pfam" id="PF02260">
    <property type="entry name" value="FATC"/>
    <property type="match status" value="1"/>
</dbReference>
<dbReference type="EMBL" id="JANCYW010000010">
    <property type="protein sequence ID" value="KAK4537067.1"/>
    <property type="molecule type" value="Genomic_DNA"/>
</dbReference>
<reference evidence="15 16" key="1">
    <citation type="submission" date="2022-07" db="EMBL/GenBank/DDBJ databases">
        <title>Genome-wide signatures of adaptation to extreme environments.</title>
        <authorList>
            <person name="Cho C.H."/>
            <person name="Yoon H.S."/>
        </authorList>
    </citation>
    <scope>NUCLEOTIDE SEQUENCE [LARGE SCALE GENOMIC DNA]</scope>
    <source>
        <strain evidence="15 16">DBV 063 E5</strain>
    </source>
</reference>
<feature type="domain" description="FATC" evidence="14">
    <location>
        <begin position="2506"/>
        <end position="2538"/>
    </location>
</feature>
<protein>
    <recommendedName>
        <fullName evidence="9">Serine/threonine-protein kinase TOR</fullName>
        <ecNumber evidence="9">2.7.11.1</ecNumber>
    </recommendedName>
</protein>
<evidence type="ECO:0000259" key="12">
    <source>
        <dbReference type="PROSITE" id="PS50290"/>
    </source>
</evidence>
<dbReference type="SUPFAM" id="SSF56112">
    <property type="entry name" value="Protein kinase-like (PK-like)"/>
    <property type="match status" value="1"/>
</dbReference>
<evidence type="ECO:0000256" key="7">
    <source>
        <dbReference type="ARBA" id="ARBA00047899"/>
    </source>
</evidence>
<dbReference type="GO" id="GO:0005634">
    <property type="term" value="C:nucleus"/>
    <property type="evidence" value="ECO:0007669"/>
    <property type="project" value="TreeGrafter"/>
</dbReference>
<keyword evidence="4 9" id="KW-0547">Nucleotide-binding</keyword>
<dbReference type="Pfam" id="PF02259">
    <property type="entry name" value="FAT"/>
    <property type="match status" value="1"/>
</dbReference>
<keyword evidence="10" id="KW-0175">Coiled coil</keyword>
<evidence type="ECO:0000256" key="3">
    <source>
        <dbReference type="ARBA" id="ARBA00022737"/>
    </source>
</evidence>
<dbReference type="GO" id="GO:0004674">
    <property type="term" value="F:protein serine/threonine kinase activity"/>
    <property type="evidence" value="ECO:0007669"/>
    <property type="project" value="UniProtKB-KW"/>
</dbReference>
<dbReference type="GO" id="GO:0005737">
    <property type="term" value="C:cytoplasm"/>
    <property type="evidence" value="ECO:0007669"/>
    <property type="project" value="TreeGrafter"/>
</dbReference>
<evidence type="ECO:0000256" key="8">
    <source>
        <dbReference type="ARBA" id="ARBA00048679"/>
    </source>
</evidence>
<evidence type="ECO:0000256" key="4">
    <source>
        <dbReference type="ARBA" id="ARBA00022741"/>
    </source>
</evidence>
<evidence type="ECO:0000256" key="5">
    <source>
        <dbReference type="ARBA" id="ARBA00022777"/>
    </source>
</evidence>
<comment type="catalytic activity">
    <reaction evidence="7 9">
        <text>L-threonyl-[protein] + ATP = O-phospho-L-threonyl-[protein] + ADP + H(+)</text>
        <dbReference type="Rhea" id="RHEA:46608"/>
        <dbReference type="Rhea" id="RHEA-COMP:11060"/>
        <dbReference type="Rhea" id="RHEA-COMP:11605"/>
        <dbReference type="ChEBI" id="CHEBI:15378"/>
        <dbReference type="ChEBI" id="CHEBI:30013"/>
        <dbReference type="ChEBI" id="CHEBI:30616"/>
        <dbReference type="ChEBI" id="CHEBI:61977"/>
        <dbReference type="ChEBI" id="CHEBI:456216"/>
        <dbReference type="EC" id="2.7.11.1"/>
    </reaction>
</comment>
<dbReference type="Gene3D" id="1.20.120.150">
    <property type="entry name" value="FKBP12-rapamycin binding domain"/>
    <property type="match status" value="1"/>
</dbReference>
<feature type="region of interest" description="Disordered" evidence="11">
    <location>
        <begin position="2460"/>
        <end position="2481"/>
    </location>
</feature>
<dbReference type="SMART" id="SM01346">
    <property type="entry name" value="DUF3385"/>
    <property type="match status" value="1"/>
</dbReference>
<dbReference type="GO" id="GO:0044877">
    <property type="term" value="F:protein-containing complex binding"/>
    <property type="evidence" value="ECO:0007669"/>
    <property type="project" value="InterPro"/>
</dbReference>
<dbReference type="Pfam" id="PF00454">
    <property type="entry name" value="PI3_PI4_kinase"/>
    <property type="match status" value="1"/>
</dbReference>
<feature type="domain" description="FAT" evidence="13">
    <location>
        <begin position="1417"/>
        <end position="1953"/>
    </location>
</feature>
<dbReference type="InterPro" id="IPR000403">
    <property type="entry name" value="PI3/4_kinase_cat_dom"/>
</dbReference>
<evidence type="ECO:0000313" key="15">
    <source>
        <dbReference type="EMBL" id="KAK4537067.1"/>
    </source>
</evidence>
<gene>
    <name evidence="15" type="ORF">CDCA_CDCA10G3092</name>
</gene>
<feature type="region of interest" description="Disordered" evidence="11">
    <location>
        <begin position="853"/>
        <end position="894"/>
    </location>
</feature>
<dbReference type="FunFam" id="1.10.1070.11:FF:000029">
    <property type="entry name" value="Serine/threonine-protein kinase TOR"/>
    <property type="match status" value="1"/>
</dbReference>
<dbReference type="GO" id="GO:0031929">
    <property type="term" value="P:TOR signaling"/>
    <property type="evidence" value="ECO:0007669"/>
    <property type="project" value="TreeGrafter"/>
</dbReference>
<dbReference type="SMART" id="SM00146">
    <property type="entry name" value="PI3Kc"/>
    <property type="match status" value="1"/>
</dbReference>
<dbReference type="InterPro" id="IPR057564">
    <property type="entry name" value="HEAT_ATR"/>
</dbReference>
<evidence type="ECO:0000256" key="2">
    <source>
        <dbReference type="ARBA" id="ARBA00022679"/>
    </source>
</evidence>
<dbReference type="SUPFAM" id="SSF47212">
    <property type="entry name" value="FKBP12-rapamycin-binding domain of FKBP-rapamycin-associated protein (FRAP)"/>
    <property type="match status" value="1"/>
</dbReference>
<dbReference type="GO" id="GO:0016242">
    <property type="term" value="P:negative regulation of macroautophagy"/>
    <property type="evidence" value="ECO:0007669"/>
    <property type="project" value="TreeGrafter"/>
</dbReference>
<dbReference type="Pfam" id="PF23593">
    <property type="entry name" value="HEAT_ATR"/>
    <property type="match status" value="1"/>
</dbReference>
<dbReference type="Gene3D" id="1.10.1070.11">
    <property type="entry name" value="Phosphatidylinositol 3-/4-kinase, catalytic domain"/>
    <property type="match status" value="1"/>
</dbReference>
<proteinExistence type="inferred from homology"/>
<evidence type="ECO:0000256" key="1">
    <source>
        <dbReference type="ARBA" id="ARBA00011031"/>
    </source>
</evidence>
<dbReference type="InterPro" id="IPR018936">
    <property type="entry name" value="PI3/4_kinase_CS"/>
</dbReference>
<keyword evidence="6 9" id="KW-0067">ATP-binding</keyword>
<dbReference type="InterPro" id="IPR011989">
    <property type="entry name" value="ARM-like"/>
</dbReference>
<feature type="compositionally biased region" description="Low complexity" evidence="11">
    <location>
        <begin position="1262"/>
        <end position="1285"/>
    </location>
</feature>
<dbReference type="Gene3D" id="3.30.1010.10">
    <property type="entry name" value="Phosphatidylinositol 3-kinase Catalytic Subunit, Chain A, domain 4"/>
    <property type="match status" value="1"/>
</dbReference>
<keyword evidence="2 9" id="KW-0808">Transferase</keyword>
<dbReference type="InterPro" id="IPR011009">
    <property type="entry name" value="Kinase-like_dom_sf"/>
</dbReference>
<dbReference type="FunFam" id="1.20.120.150:FF:000001">
    <property type="entry name" value="Serine/threonine-protein kinase TOR"/>
    <property type="match status" value="1"/>
</dbReference>
<dbReference type="InterPro" id="IPR014009">
    <property type="entry name" value="PIK_FAT"/>
</dbReference>
<dbReference type="CDD" id="cd05169">
    <property type="entry name" value="PIKKc_TOR"/>
    <property type="match status" value="1"/>
</dbReference>
<keyword evidence="3" id="KW-0677">Repeat</keyword>
<dbReference type="PROSITE" id="PS00915">
    <property type="entry name" value="PI3_4_KINASE_1"/>
    <property type="match status" value="1"/>
</dbReference>
<accession>A0AAV9IXQ9</accession>
<dbReference type="EC" id="2.7.11.1" evidence="9"/>
<dbReference type="PROSITE" id="PS00916">
    <property type="entry name" value="PI3_4_KINASE_2"/>
    <property type="match status" value="1"/>
</dbReference>
<keyword evidence="16" id="KW-1185">Reference proteome</keyword>
<evidence type="ECO:0000256" key="9">
    <source>
        <dbReference type="RuleBase" id="RU364109"/>
    </source>
</evidence>
<dbReference type="Proteomes" id="UP001301350">
    <property type="component" value="Unassembled WGS sequence"/>
</dbReference>
<comment type="similarity">
    <text evidence="1 9">Belongs to the PI3/PI4-kinase family.</text>
</comment>
<name>A0AAV9IXQ9_CYACA</name>
<evidence type="ECO:0000313" key="16">
    <source>
        <dbReference type="Proteomes" id="UP001301350"/>
    </source>
</evidence>
<dbReference type="Gene3D" id="1.25.10.10">
    <property type="entry name" value="Leucine-rich Repeat Variant"/>
    <property type="match status" value="3"/>
</dbReference>
<feature type="domain" description="PI3K/PI4K catalytic" evidence="12">
    <location>
        <begin position="2123"/>
        <end position="2433"/>
    </location>
</feature>
<evidence type="ECO:0000259" key="13">
    <source>
        <dbReference type="PROSITE" id="PS51189"/>
    </source>
</evidence>
<dbReference type="GO" id="GO:0031931">
    <property type="term" value="C:TORC1 complex"/>
    <property type="evidence" value="ECO:0007669"/>
    <property type="project" value="TreeGrafter"/>
</dbReference>
<dbReference type="Pfam" id="PF11865">
    <property type="entry name" value="mTOR_dom"/>
    <property type="match status" value="1"/>
</dbReference>
<dbReference type="PROSITE" id="PS51190">
    <property type="entry name" value="FATC"/>
    <property type="match status" value="1"/>
</dbReference>
<dbReference type="InterPro" id="IPR026683">
    <property type="entry name" value="TOR_cat"/>
</dbReference>
<sequence length="2538" mass="275882">MSPGPANLQAGDASGAERAGQPPRRSEHTSPAFSSVSVSAGGRQRALSVGTLGDAGDSASRPAPPGSGATLPRSHSNFSLHTLEVAPELEVHLNALQAAQRASERLAAAIRLREAFEAVYQSSRQPEVLASLSESLALRIQALIGSSSREKRLAGLAALDELIGTRGESYRAKVQRSYNGLRAVLRRPSDWDSVRAASAALGKLSQLGGVLVGRCVDAEAVRALERLGGNSVLLKAAAVMTLRALCVHVPASMYAYRVPLARALWLGVWDARPSVRFEAATLLHAFLTVLQQRASDESVRVAHALVSKCVASLQQTERAVPMAEVHGSLLALHQLWRVPLTAEQLEVHRDTLRQRLERLRRAPERLVREALLALLPCAVQRDAQLVELGMSMALEQEDMAALGEIAAAAGSAAAAPWAEHIFALLRSRRAADAAQVYGCLARLSPLQLGPETAAEYAQLLDRVPLPPTLSDAVVESLETLQRHMPQLASAIQSRVLQACAAAGTEPELAMRSLVRFPFSPQFDLEMYTARYVVPHLDGAVAVREAACAAAPHLLRCAARQGPAATRSRLRRPTFALLRELLTVAVADCALSVRRAALTGLASDASAFDRYLAQPEALRPLYLCLHDESLAVREAALSLVCRLSARNPAHTLPALRRLLVHLLTALRCEGEALRAYRNDALRLLLLLIREAPRLVRPYVHPILGVLAARLRDARSQAFAADASVAYILDTVNGLAERGGVEVVEHVPELMPLVVATLQRTSADAELREAAARALGSLVRAAGQVILLYRTYPSLLSTLLRILRTEHHPGVRLEVQRALGTLGALDPSQATRLGEERVRVSGGACVAAAVAHSSIDSSSSSSSGDGGGGGGGGLSAESAPSRLASVLRPPPPEDESLVARLPHPFTANEDYFPSAAFDALNRILDDDKLGALHHDVVTAVVNIINSLGGKCVPFLSSVVPRLLWALRPGHEVAHDLSFREYIFRGLADVVMVARQYIRPYADAMVALAFEYWEASPLHRSVLSLLECLAAALGDEFRPYVPLLLPLLLGSLSPRTMRCLQALGTHLNGYGGLVLPSMCRYAEDGTRPLPSRVEAVKRLGRLIALLDVADLASALLHPLARMLQVPEMALYARMAVEAMASKIGDDWLPYERLLRTAAAAAAEANGGGGGATAPPQGTHRGASGSWGSLTDLNGAVASAAVAPRPGGGIGRSDRSLLHLLHRSESTDSMARASSVSSLTELLEGGGGIGLSPDVGGAADIGGSGHSPLSSSASFYDLQQQQQQQQQQQTAGGGGGELRRHHVNEKSLRRMWEVGRRSSRDDWNEWLMGLASALFRESGAPALRSCARLAEVHPPLARELFHAAFLSCWTELRESYQASLVEALVQALSSDTIPLDVLQVLLSLVEFMEHDEKPLPIDLRQLAAMAYRCGAHAKALRYREAEYVQDPAAAIGGPDGLIAIYDALGQRDAAVGALRDAELRQVVVRRDEWYEKLQQWDMALQAFESHPEADTDREVQRGRIRCLGQLGEWRRMEALCEEVWAECVASGDAATLNVLAEEGAVEVAFRLQLWDRFAERVDHWSTACFGGNFYRALLAVHRGEYEHGERYIEASRRLLDTAITAQVGEGYPRAYAEVLRAQQLAELEECVLMLRGELSRPRLAQLWSARLDGCRHDYGTWHQALMVRSLVLDPVDDLPTWLRFVSLCRRAGRLPMAAEALRMLRERVDDPAVEYAAIKLMWSEGQRWEAYQRLEACSRRPTEAHLAARRFLKLSQWARELRAEASAAATVGWHAFLEHARRAAVADPGWASGWHMWASLNADAAAAYSTGGRLGGAWPARPAAVAAAESSVVVRAHVINAVHGFFRAISLGEAPAARTQDSLKLLTLWFRYGAVAGVDDALNAGFATAPVDTWLDVIPQIVARLHSPIAPVQAGVRSLLIRIGRAHPQALVYPLTVAAKSSNKRRRDAATEVLNALRSESARLVEQAELVSRELVRVAVLWPEMWHEALEEASRVYFGEHDAAGMLEILAPLHDMVEAGPVTAKEAAFVREFGRDLAEAREWCRRFAASGHESDMNQAWELYYSIFRRINKSLSGVSQLQLAEVSPALLEARQLQLAVPGTGESVSIAAFAPAMSIISSKQRPRCLTIVGSDGAEYPFLLKGHEDLRQDERVQQFFGLVNGLLSPELSIVTYAVLPLSQTVGLIGWVPNCDTLHSLIREYREQRKIILNLEHRIMLSMAPDFDNLSRLHKVEVFEYVLENTTGNDLAAIMWLRSRSAEMWLERRTNYARSLAVMSMVGYVIGLGDRHPSNILIKRDTGKVIHIDHGDCFETAQRREKYPEKVPFRLTRMLVRALGISGVEGVFRATCESTMSVLRANKPVLMAMLEIFVHDPLLVRVLQATNHAGPAASMTGEGVTAAAPMAATASTAPHPSVPMSLRLLHGTMSLRAALRLEQQGYGTMAAEEGVADTPGLSGRAPSADDAAGDENRGERAVAVVQRTSQKLSGRDFGNHHEALSVAEQVDRLIKQATHVENLAPAYVGWCNCW</sequence>
<dbReference type="SMART" id="SM01345">
    <property type="entry name" value="Rapamycin_bind"/>
    <property type="match status" value="1"/>
</dbReference>
<dbReference type="GO" id="GO:0031932">
    <property type="term" value="C:TORC2 complex"/>
    <property type="evidence" value="ECO:0007669"/>
    <property type="project" value="TreeGrafter"/>
</dbReference>
<feature type="compositionally biased region" description="Polar residues" evidence="11">
    <location>
        <begin position="29"/>
        <end position="38"/>
    </location>
</feature>
<dbReference type="InterPro" id="IPR036738">
    <property type="entry name" value="FRB_sf"/>
</dbReference>
<dbReference type="PANTHER" id="PTHR11139">
    <property type="entry name" value="ATAXIA TELANGIECTASIA MUTATED ATM -RELATED"/>
    <property type="match status" value="1"/>
</dbReference>
<dbReference type="InterPro" id="IPR024585">
    <property type="entry name" value="mTOR_dom"/>
</dbReference>
<dbReference type="InterPro" id="IPR050517">
    <property type="entry name" value="DDR_Repair_Kinase"/>
</dbReference>
<dbReference type="Pfam" id="PF08771">
    <property type="entry name" value="FRB_dom"/>
    <property type="match status" value="1"/>
</dbReference>
<evidence type="ECO:0000256" key="10">
    <source>
        <dbReference type="SAM" id="Coils"/>
    </source>
</evidence>
<dbReference type="SUPFAM" id="SSF48371">
    <property type="entry name" value="ARM repeat"/>
    <property type="match status" value="1"/>
</dbReference>
<dbReference type="SMART" id="SM01343">
    <property type="entry name" value="FATC"/>
    <property type="match status" value="1"/>
</dbReference>
<feature type="region of interest" description="Disordered" evidence="11">
    <location>
        <begin position="1250"/>
        <end position="1298"/>
    </location>
</feature>
<evidence type="ECO:0000259" key="14">
    <source>
        <dbReference type="PROSITE" id="PS51190"/>
    </source>
</evidence>
<dbReference type="InterPro" id="IPR016024">
    <property type="entry name" value="ARM-type_fold"/>
</dbReference>
<dbReference type="PROSITE" id="PS50290">
    <property type="entry name" value="PI3_4_KINASE_3"/>
    <property type="match status" value="1"/>
</dbReference>
<dbReference type="InterPro" id="IPR003151">
    <property type="entry name" value="PIK-rel_kinase_FAT"/>
</dbReference>
<keyword evidence="9" id="KW-0723">Serine/threonine-protein kinase</keyword>
<dbReference type="InterPro" id="IPR036940">
    <property type="entry name" value="PI3/4_kinase_cat_sf"/>
</dbReference>
<feature type="region of interest" description="Disordered" evidence="11">
    <location>
        <begin position="1"/>
        <end position="75"/>
    </location>
</feature>
<dbReference type="GO" id="GO:0005524">
    <property type="term" value="F:ATP binding"/>
    <property type="evidence" value="ECO:0007669"/>
    <property type="project" value="UniProtKB-KW"/>
</dbReference>
<dbReference type="InterPro" id="IPR003152">
    <property type="entry name" value="FATC_dom"/>
</dbReference>
<feature type="region of interest" description="Disordered" evidence="11">
    <location>
        <begin position="1161"/>
        <end position="1182"/>
    </location>
</feature>
<feature type="compositionally biased region" description="Gly residues" evidence="11">
    <location>
        <begin position="862"/>
        <end position="872"/>
    </location>
</feature>
<organism evidence="15 16">
    <name type="scientific">Cyanidium caldarium</name>
    <name type="common">Red alga</name>
    <dbReference type="NCBI Taxonomy" id="2771"/>
    <lineage>
        <taxon>Eukaryota</taxon>
        <taxon>Rhodophyta</taxon>
        <taxon>Bangiophyceae</taxon>
        <taxon>Cyanidiales</taxon>
        <taxon>Cyanidiaceae</taxon>
        <taxon>Cyanidium</taxon>
    </lineage>
</organism>